<dbReference type="InterPro" id="IPR001647">
    <property type="entry name" value="HTH_TetR"/>
</dbReference>
<dbReference type="RefSeq" id="WP_215915246.1">
    <property type="nucleotide sequence ID" value="NZ_JAHKNI010000001.1"/>
</dbReference>
<reference evidence="6 7" key="1">
    <citation type="submission" date="2021-06" db="EMBL/GenBank/DDBJ databases">
        <title>Actinomycetes sequencing.</title>
        <authorList>
            <person name="Shan Q."/>
        </authorList>
    </citation>
    <scope>NUCLEOTIDE SEQUENCE [LARGE SCALE GENOMIC DNA]</scope>
    <source>
        <strain evidence="6 7">NEAU-G5</strain>
    </source>
</reference>
<organism evidence="6 7">
    <name type="scientific">Nocardia albiluteola</name>
    <dbReference type="NCBI Taxonomy" id="2842303"/>
    <lineage>
        <taxon>Bacteria</taxon>
        <taxon>Bacillati</taxon>
        <taxon>Actinomycetota</taxon>
        <taxon>Actinomycetes</taxon>
        <taxon>Mycobacteriales</taxon>
        <taxon>Nocardiaceae</taxon>
        <taxon>Nocardia</taxon>
    </lineage>
</organism>
<dbReference type="Pfam" id="PF21597">
    <property type="entry name" value="TetR_C_43"/>
    <property type="match status" value="1"/>
</dbReference>
<accession>A0ABS6AR39</accession>
<dbReference type="Proteomes" id="UP000733379">
    <property type="component" value="Unassembled WGS sequence"/>
</dbReference>
<dbReference type="SUPFAM" id="SSF48498">
    <property type="entry name" value="Tetracyclin repressor-like, C-terminal domain"/>
    <property type="match status" value="1"/>
</dbReference>
<sequence length="187" mass="20430">MSDELRADARSNRDQIVAAAQIEFRDRGVEVSMKQIADRAGVGVGTLYRRFPDRAALITAAAHGYLSGLAELAATARRDEARAWPALCRFLRECAELRLGAMAAALEPALHADIRSHPGLVDVRARVAEHVVAMTIQAQAEGDLRRDIDAREIAKLATLQIYAFPDESYPATVARTVDIVLDGLRAR</sequence>
<dbReference type="PANTHER" id="PTHR30055:SF234">
    <property type="entry name" value="HTH-TYPE TRANSCRIPTIONAL REGULATOR BETI"/>
    <property type="match status" value="1"/>
</dbReference>
<keyword evidence="1" id="KW-0805">Transcription regulation</keyword>
<feature type="domain" description="HTH tetR-type" evidence="5">
    <location>
        <begin position="10"/>
        <end position="69"/>
    </location>
</feature>
<dbReference type="EMBL" id="JAHKNI010000001">
    <property type="protein sequence ID" value="MBU3060368.1"/>
    <property type="molecule type" value="Genomic_DNA"/>
</dbReference>
<gene>
    <name evidence="6" type="ORF">KO481_02380</name>
</gene>
<dbReference type="InterPro" id="IPR050109">
    <property type="entry name" value="HTH-type_TetR-like_transc_reg"/>
</dbReference>
<dbReference type="Gene3D" id="1.10.357.10">
    <property type="entry name" value="Tetracycline Repressor, domain 2"/>
    <property type="match status" value="1"/>
</dbReference>
<keyword evidence="3" id="KW-0804">Transcription</keyword>
<dbReference type="InterPro" id="IPR036271">
    <property type="entry name" value="Tet_transcr_reg_TetR-rel_C_sf"/>
</dbReference>
<keyword evidence="7" id="KW-1185">Reference proteome</keyword>
<name>A0ABS6AR39_9NOCA</name>
<dbReference type="InterPro" id="IPR009057">
    <property type="entry name" value="Homeodomain-like_sf"/>
</dbReference>
<evidence type="ECO:0000256" key="1">
    <source>
        <dbReference type="ARBA" id="ARBA00023015"/>
    </source>
</evidence>
<dbReference type="SUPFAM" id="SSF46689">
    <property type="entry name" value="Homeodomain-like"/>
    <property type="match status" value="1"/>
</dbReference>
<feature type="DNA-binding region" description="H-T-H motif" evidence="4">
    <location>
        <begin position="32"/>
        <end position="51"/>
    </location>
</feature>
<dbReference type="PROSITE" id="PS50977">
    <property type="entry name" value="HTH_TETR_2"/>
    <property type="match status" value="1"/>
</dbReference>
<protein>
    <submittedName>
        <fullName evidence="6">TetR/AcrR family transcriptional regulator</fullName>
    </submittedName>
</protein>
<evidence type="ECO:0000313" key="6">
    <source>
        <dbReference type="EMBL" id="MBU3060368.1"/>
    </source>
</evidence>
<comment type="caution">
    <text evidence="6">The sequence shown here is derived from an EMBL/GenBank/DDBJ whole genome shotgun (WGS) entry which is preliminary data.</text>
</comment>
<evidence type="ECO:0000256" key="4">
    <source>
        <dbReference type="PROSITE-ProRule" id="PRU00335"/>
    </source>
</evidence>
<keyword evidence="2 4" id="KW-0238">DNA-binding</keyword>
<dbReference type="PRINTS" id="PR00455">
    <property type="entry name" value="HTHTETR"/>
</dbReference>
<dbReference type="Pfam" id="PF00440">
    <property type="entry name" value="TetR_N"/>
    <property type="match status" value="1"/>
</dbReference>
<evidence type="ECO:0000256" key="2">
    <source>
        <dbReference type="ARBA" id="ARBA00023125"/>
    </source>
</evidence>
<evidence type="ECO:0000313" key="7">
    <source>
        <dbReference type="Proteomes" id="UP000733379"/>
    </source>
</evidence>
<evidence type="ECO:0000259" key="5">
    <source>
        <dbReference type="PROSITE" id="PS50977"/>
    </source>
</evidence>
<proteinExistence type="predicted"/>
<evidence type="ECO:0000256" key="3">
    <source>
        <dbReference type="ARBA" id="ARBA00023163"/>
    </source>
</evidence>
<dbReference type="PANTHER" id="PTHR30055">
    <property type="entry name" value="HTH-TYPE TRANSCRIPTIONAL REGULATOR RUTR"/>
    <property type="match status" value="1"/>
</dbReference>
<dbReference type="InterPro" id="IPR049445">
    <property type="entry name" value="TetR_SbtR-like_C"/>
</dbReference>